<dbReference type="SMART" id="SM00320">
    <property type="entry name" value="WD40"/>
    <property type="match status" value="8"/>
</dbReference>
<evidence type="ECO:0000256" key="14">
    <source>
        <dbReference type="SAM" id="Coils"/>
    </source>
</evidence>
<dbReference type="InterPro" id="IPR055439">
    <property type="entry name" value="Beta-prop_EML_1st"/>
</dbReference>
<feature type="region of interest" description="Disordered" evidence="15">
    <location>
        <begin position="1978"/>
        <end position="1999"/>
    </location>
</feature>
<name>A0AAD8FMU0_BIOPF</name>
<reference evidence="17" key="2">
    <citation type="submission" date="2023-04" db="EMBL/GenBank/DDBJ databases">
        <authorList>
            <person name="Bu L."/>
            <person name="Lu L."/>
            <person name="Laidemitt M.R."/>
            <person name="Zhang S.M."/>
            <person name="Mutuku M."/>
            <person name="Mkoji G."/>
            <person name="Steinauer M."/>
            <person name="Loker E.S."/>
        </authorList>
    </citation>
    <scope>NUCLEOTIDE SEQUENCE</scope>
    <source>
        <strain evidence="17">KasaAsao</strain>
        <tissue evidence="17">Whole Snail</tissue>
    </source>
</reference>
<keyword evidence="4" id="KW-0677">Repeat</keyword>
<keyword evidence="6 14" id="KW-0175">Coiled coil</keyword>
<comment type="similarity">
    <text evidence="11">Belongs to the CFAP44 family.</text>
</comment>
<dbReference type="InterPro" id="IPR001680">
    <property type="entry name" value="WD40_rpt"/>
</dbReference>
<evidence type="ECO:0000256" key="13">
    <source>
        <dbReference type="PROSITE-ProRule" id="PRU00221"/>
    </source>
</evidence>
<gene>
    <name evidence="17" type="ORF">Bpfe_001398</name>
</gene>
<dbReference type="Proteomes" id="UP001233172">
    <property type="component" value="Unassembled WGS sequence"/>
</dbReference>
<keyword evidence="3 13" id="KW-0853">WD repeat</keyword>
<feature type="compositionally biased region" description="Basic and acidic residues" evidence="15">
    <location>
        <begin position="1036"/>
        <end position="1055"/>
    </location>
</feature>
<evidence type="ECO:0000259" key="16">
    <source>
        <dbReference type="Pfam" id="PF23409"/>
    </source>
</evidence>
<protein>
    <recommendedName>
        <fullName evidence="12">Cilia- and flagella-associated protein 44</fullName>
    </recommendedName>
</protein>
<keyword evidence="18" id="KW-1185">Reference proteome</keyword>
<dbReference type="GO" id="GO:0060285">
    <property type="term" value="P:cilium-dependent cell motility"/>
    <property type="evidence" value="ECO:0007669"/>
    <property type="project" value="UniProtKB-ARBA"/>
</dbReference>
<feature type="region of interest" description="Disordered" evidence="15">
    <location>
        <begin position="834"/>
        <end position="882"/>
    </location>
</feature>
<dbReference type="GO" id="GO:0003341">
    <property type="term" value="P:cilium movement"/>
    <property type="evidence" value="ECO:0007669"/>
    <property type="project" value="UniProtKB-ARBA"/>
</dbReference>
<evidence type="ECO:0000256" key="12">
    <source>
        <dbReference type="ARBA" id="ARBA00074727"/>
    </source>
</evidence>
<evidence type="ECO:0000256" key="9">
    <source>
        <dbReference type="ARBA" id="ARBA00023273"/>
    </source>
</evidence>
<dbReference type="SUPFAM" id="SSF50978">
    <property type="entry name" value="WD40 repeat-like"/>
    <property type="match status" value="2"/>
</dbReference>
<keyword evidence="5 17" id="KW-0282">Flagellum</keyword>
<evidence type="ECO:0000256" key="6">
    <source>
        <dbReference type="ARBA" id="ARBA00023054"/>
    </source>
</evidence>
<feature type="coiled-coil region" evidence="14">
    <location>
        <begin position="1723"/>
        <end position="1757"/>
    </location>
</feature>
<dbReference type="EMBL" id="JASAOG010000003">
    <property type="protein sequence ID" value="KAK0069216.1"/>
    <property type="molecule type" value="Genomic_DNA"/>
</dbReference>
<dbReference type="PANTHER" id="PTHR14885">
    <property type="entry name" value="CILIA- AND FLAGELLA-ASSOCIATED PROTEIN 43-RELATED"/>
    <property type="match status" value="1"/>
</dbReference>
<evidence type="ECO:0000256" key="1">
    <source>
        <dbReference type="ARBA" id="ARBA00004611"/>
    </source>
</evidence>
<dbReference type="PROSITE" id="PS50082">
    <property type="entry name" value="WD_REPEATS_2"/>
    <property type="match status" value="2"/>
</dbReference>
<dbReference type="PANTHER" id="PTHR14885:SF3">
    <property type="entry name" value="CILIA- AND FLAGELLA-ASSOCIATED PROTEIN 44"/>
    <property type="match status" value="1"/>
</dbReference>
<comment type="function">
    <text evidence="10">Flagellar protein involved in sperm flagellum axoneme organization and function.</text>
</comment>
<feature type="compositionally biased region" description="Basic and acidic residues" evidence="15">
    <location>
        <begin position="109"/>
        <end position="120"/>
    </location>
</feature>
<feature type="coiled-coil region" evidence="14">
    <location>
        <begin position="1559"/>
        <end position="1614"/>
    </location>
</feature>
<evidence type="ECO:0000256" key="8">
    <source>
        <dbReference type="ARBA" id="ARBA00023212"/>
    </source>
</evidence>
<accession>A0AAD8FMU0</accession>
<dbReference type="Pfam" id="PF23409">
    <property type="entry name" value="Beta-prop_EML"/>
    <property type="match status" value="1"/>
</dbReference>
<evidence type="ECO:0000256" key="2">
    <source>
        <dbReference type="ARBA" id="ARBA00022490"/>
    </source>
</evidence>
<feature type="compositionally biased region" description="Basic and acidic residues" evidence="15">
    <location>
        <begin position="1471"/>
        <end position="1484"/>
    </location>
</feature>
<feature type="domain" description="EML-like first beta-propeller" evidence="16">
    <location>
        <begin position="332"/>
        <end position="541"/>
    </location>
</feature>
<keyword evidence="2" id="KW-0963">Cytoplasm</keyword>
<sequence length="1999" mass="229650">MEDQDRSSSNLQSNIDVDDKIELLTDEVTDLKDVSDEIKESLSIDKDEFIVEDTENKTLEVNTFQEENEKLGKPEEMENKIEIAEEVELEEVDKSEKEDVDKTEEDEKESSTNEVKAKLAEDMQIIQATESGENILKETSQVGNFQPQHEGDANMLESWDTKEDMLEQQAAALKITEESNEGIAIKLQEEEDTFHDDEDKTEKRDELLEALDNTEIDATTIQVEGDQDIAGEEEVITVTSRKKDEKEEEHIPIDFYYNFEELSSKATVTKESGLPENILHLQHSYGYDCKRRNNLHLLDENHVIFAAGNLIQILHLKSKEQRYLRSISGSGIGAICVHPSHKYFAVGEKGQSPSINIFEFPSMKLYRILRGGTEQSYSSLTFSPDGELLASQGGDPDFMLTLWNWKQEKTTLRTKSFSQDVFRVSFAPELEGQLTTAGTGHIRFWKMADTFTGLKLQGELGRFGRTEISDIEGYVELPDGKVLSGAEWGNLLLWEGGLIKVEITCKGRKNCHQGPIMQILLDEGELMTIGVDGYIKVWDFETIDTADATDDSGIFEMDPMNELRVGSDVQLYCIVKSVDEENEPTIWYAQDANGGIWRLDLSFSHTSQAPDKLFTFHAGPISSCVTSPLTHLVVSTGLDSTVRVYDYIQMKQLAEAKFTLGGTAISWVPLSIDPKGGSVIVGFEDGVVRSLNIMKKSEEESLRRQDKHEAEISLKQVFKPHRGKVTAMAFDGKGEILATGSIDGTVFFLFVGDVYEPIGFIRVPGAVRQLVWTPEKFKKTAVMVVCNDGVIVEVESPEPGNFDTTHSYEMSGLAMKTYKFKSIKSYLRHEEELERERIEEEATKKKEAEEKKKRIERGLETESENGDVDMKPKTPQKEWHPFLPKEPSQILHASYSEEGKFWLSMASLSYLYECKFSSPEEQAHMMPDNIDKPLRAIPVLESEDMPIHVVHFSNNGHWALFGTANGQIRIQQLEEPRDLSMLGPQWTLSMHDNTYGKITSIVTSLDGNIVLSSGADGNFFQYLFMSQEELDEKIKENKAKLPSARRTETQGKPVDDIDDPNAYSIEDAKQKSEYDKRMKDAEYKKKEVRKQINLMRRQFRTIIEQNESLPKHLQLSRMEFEMDREIKQELEKQTQEKIEMVKKELAWESEKLRLSLEKLRKRFKDCVECERIVVKAFTTPHQVASFRASKLSDDFYQLKAEFERKKTQLTTKDDPSFVLYNIDQTDQGKLEQGEQPKQSDMSEDSSIKVVTSLKGSVGERVINALQKIEDKKKKRAYRKSQWQDLYSSKPDDNYEDPSDVAAIKEAQENMGDYKLKTAVDYVVPDHLRMNVEKAQTRLILIKDLIHEYKFDFNVRLLALRDRKIHAIHEMKDVVDQLKEIHSKLEPSRRVTIPEIPELSREEMPEKVFEYDQDILYKFKSDYEMKQKHVSSEGGQTSAGGFGFGFGGSSAQDKHTINVTPQSFKPISKASAKAEESDLNKLTGEKEEEDLTSELEKQIQRIEQIKLQYEQNQLIKLFHNLMLKFDAELRLLRHDKFKLDVVMLDADLRQVTLFEELVLLKEYEKREDILAEKVVMKQQEKTEMQTKISELQGKIDLKKKDIEKLQEKEKNLMSTFTQSLGENNKFAEYLTKVFKKRVKRTKKKATDGADSEEDSDDESSDDSEWEESDEESESEVGGYDLDVCPPGCDQKLYDDTCTLRDKRLDIEDDFMEEKKNLDGQKKEQDGLQKKAKVIESQLKSAQDDLEAFQLEKQRKLNELIVVSTLRFHQIQYITNGILPYDLSPALVFESERLVQLQHRIKELEHEKLLQKRQMRESRKQHVQLIKDRKMFDAKISEMEEICSKMMLDKFGRAVDMEKLETLTVNRAIEELKEKLRQTELDCGEEQNKLNKEIADKKDRVTALIKDNTAKLTQLSMLIIEKNRYTQSLDNRQKKLGGDLTGPRQTDIKEKQRLIQLVQLQAQEIEALKEEIMLLSRKGGHILPPTQPPSSQKPFNTLPRI</sequence>
<organism evidence="17 18">
    <name type="scientific">Biomphalaria pfeifferi</name>
    <name type="common">Bloodfluke planorb</name>
    <name type="synonym">Freshwater snail</name>
    <dbReference type="NCBI Taxonomy" id="112525"/>
    <lineage>
        <taxon>Eukaryota</taxon>
        <taxon>Metazoa</taxon>
        <taxon>Spiralia</taxon>
        <taxon>Lophotrochozoa</taxon>
        <taxon>Mollusca</taxon>
        <taxon>Gastropoda</taxon>
        <taxon>Heterobranchia</taxon>
        <taxon>Euthyneura</taxon>
        <taxon>Panpulmonata</taxon>
        <taxon>Hygrophila</taxon>
        <taxon>Lymnaeoidea</taxon>
        <taxon>Planorbidae</taxon>
        <taxon>Biomphalaria</taxon>
    </lineage>
</organism>
<comment type="subcellular location">
    <subcellularLocation>
        <location evidence="1">Cytoplasm</location>
        <location evidence="1">Cytoskeleton</location>
        <location evidence="1">Flagellum axoneme</location>
    </subcellularLocation>
</comment>
<feature type="repeat" description="WD" evidence="13">
    <location>
        <begin position="718"/>
        <end position="746"/>
    </location>
</feature>
<evidence type="ECO:0000256" key="11">
    <source>
        <dbReference type="ARBA" id="ARBA00060934"/>
    </source>
</evidence>
<feature type="compositionally biased region" description="Basic and acidic residues" evidence="15">
    <location>
        <begin position="868"/>
        <end position="880"/>
    </location>
</feature>
<dbReference type="Pfam" id="PF00400">
    <property type="entry name" value="WD40"/>
    <property type="match status" value="2"/>
</dbReference>
<evidence type="ECO:0000256" key="10">
    <source>
        <dbReference type="ARBA" id="ARBA00055223"/>
    </source>
</evidence>
<feature type="coiled-coil region" evidence="14">
    <location>
        <begin position="1071"/>
        <end position="1098"/>
    </location>
</feature>
<evidence type="ECO:0000256" key="5">
    <source>
        <dbReference type="ARBA" id="ARBA00022846"/>
    </source>
</evidence>
<evidence type="ECO:0000313" key="18">
    <source>
        <dbReference type="Proteomes" id="UP001233172"/>
    </source>
</evidence>
<evidence type="ECO:0000256" key="7">
    <source>
        <dbReference type="ARBA" id="ARBA00023069"/>
    </source>
</evidence>
<dbReference type="Gene3D" id="2.130.10.10">
    <property type="entry name" value="YVTN repeat-like/Quinoprotein amine dehydrogenase"/>
    <property type="match status" value="3"/>
</dbReference>
<feature type="region of interest" description="Disordered" evidence="15">
    <location>
        <begin position="84"/>
        <end position="120"/>
    </location>
</feature>
<dbReference type="FunFam" id="2.130.10.10:FF:000401">
    <property type="entry name" value="Cilia- and flagella-associated protein 44"/>
    <property type="match status" value="1"/>
</dbReference>
<evidence type="ECO:0000256" key="4">
    <source>
        <dbReference type="ARBA" id="ARBA00022737"/>
    </source>
</evidence>
<comment type="caution">
    <text evidence="17">The sequence shown here is derived from an EMBL/GenBank/DDBJ whole genome shotgun (WGS) entry which is preliminary data.</text>
</comment>
<keyword evidence="7" id="KW-0969">Cilium</keyword>
<evidence type="ECO:0000256" key="3">
    <source>
        <dbReference type="ARBA" id="ARBA00022574"/>
    </source>
</evidence>
<evidence type="ECO:0000256" key="15">
    <source>
        <dbReference type="SAM" id="MobiDB-lite"/>
    </source>
</evidence>
<reference evidence="17" key="1">
    <citation type="journal article" date="2023" name="PLoS Negl. Trop. Dis.">
        <title>A genome sequence for Biomphalaria pfeifferi, the major vector snail for the human-infecting parasite Schistosoma mansoni.</title>
        <authorList>
            <person name="Bu L."/>
            <person name="Lu L."/>
            <person name="Laidemitt M.R."/>
            <person name="Zhang S.M."/>
            <person name="Mutuku M."/>
            <person name="Mkoji G."/>
            <person name="Steinauer M."/>
            <person name="Loker E.S."/>
        </authorList>
    </citation>
    <scope>NUCLEOTIDE SEQUENCE</scope>
    <source>
        <strain evidence="17">KasaAsao</strain>
    </source>
</reference>
<feature type="region of interest" description="Disordered" evidence="15">
    <location>
        <begin position="1036"/>
        <end position="1065"/>
    </location>
</feature>
<feature type="coiled-coil region" evidence="14">
    <location>
        <begin position="1946"/>
        <end position="1976"/>
    </location>
</feature>
<proteinExistence type="inferred from homology"/>
<feature type="compositionally biased region" description="Basic and acidic residues" evidence="15">
    <location>
        <begin position="834"/>
        <end position="860"/>
    </location>
</feature>
<feature type="compositionally biased region" description="Acidic residues" evidence="15">
    <location>
        <begin position="1648"/>
        <end position="1673"/>
    </location>
</feature>
<feature type="repeat" description="WD" evidence="13">
    <location>
        <begin position="614"/>
        <end position="655"/>
    </location>
</feature>
<feature type="region of interest" description="Disordered" evidence="15">
    <location>
        <begin position="1642"/>
        <end position="1682"/>
    </location>
</feature>
<keyword evidence="9" id="KW-0966">Cell projection</keyword>
<keyword evidence="8" id="KW-0206">Cytoskeleton</keyword>
<dbReference type="InterPro" id="IPR036322">
    <property type="entry name" value="WD40_repeat_dom_sf"/>
</dbReference>
<evidence type="ECO:0000313" key="17">
    <source>
        <dbReference type="EMBL" id="KAK0069216.1"/>
    </source>
</evidence>
<feature type="region of interest" description="Disordered" evidence="15">
    <location>
        <begin position="1467"/>
        <end position="1488"/>
    </location>
</feature>
<feature type="coiled-coil region" evidence="14">
    <location>
        <begin position="1785"/>
        <end position="1819"/>
    </location>
</feature>
<dbReference type="InterPro" id="IPR015943">
    <property type="entry name" value="WD40/YVTN_repeat-like_dom_sf"/>
</dbReference>